<accession>A0A7W9IDJ4</accession>
<feature type="transmembrane region" description="Helical" evidence="7">
    <location>
        <begin position="38"/>
        <end position="58"/>
    </location>
</feature>
<dbReference type="PANTHER" id="PTHR30614:SF21">
    <property type="entry name" value="AMINO ACID ABC TRANSPORTER PERMEASE"/>
    <property type="match status" value="1"/>
</dbReference>
<evidence type="ECO:0000313" key="10">
    <source>
        <dbReference type="Proteomes" id="UP000540685"/>
    </source>
</evidence>
<evidence type="ECO:0000259" key="8">
    <source>
        <dbReference type="PROSITE" id="PS50928"/>
    </source>
</evidence>
<dbReference type="Proteomes" id="UP000540685">
    <property type="component" value="Unassembled WGS sequence"/>
</dbReference>
<evidence type="ECO:0000256" key="3">
    <source>
        <dbReference type="ARBA" id="ARBA00022475"/>
    </source>
</evidence>
<keyword evidence="5 7" id="KW-1133">Transmembrane helix</keyword>
<dbReference type="PANTHER" id="PTHR30614">
    <property type="entry name" value="MEMBRANE COMPONENT OF AMINO ACID ABC TRANSPORTER"/>
    <property type="match status" value="1"/>
</dbReference>
<name>A0A7W9IDJ4_9ACTN</name>
<dbReference type="InterPro" id="IPR035906">
    <property type="entry name" value="MetI-like_sf"/>
</dbReference>
<reference evidence="9 10" key="1">
    <citation type="submission" date="2020-08" db="EMBL/GenBank/DDBJ databases">
        <title>Sequencing the genomes of 1000 actinobacteria strains.</title>
        <authorList>
            <person name="Klenk H.-P."/>
        </authorList>
    </citation>
    <scope>NUCLEOTIDE SEQUENCE [LARGE SCALE GENOMIC DNA]</scope>
    <source>
        <strain evidence="9 10">DSM 46887</strain>
    </source>
</reference>
<dbReference type="InterPro" id="IPR043429">
    <property type="entry name" value="ArtM/GltK/GlnP/TcyL/YhdX-like"/>
</dbReference>
<evidence type="ECO:0000256" key="7">
    <source>
        <dbReference type="RuleBase" id="RU363032"/>
    </source>
</evidence>
<gene>
    <name evidence="9" type="ORF">F4562_001826</name>
</gene>
<dbReference type="AlphaFoldDB" id="A0A7W9IDJ4"/>
<feature type="transmembrane region" description="Helical" evidence="7">
    <location>
        <begin position="156"/>
        <end position="179"/>
    </location>
</feature>
<dbReference type="SUPFAM" id="SSF161098">
    <property type="entry name" value="MetI-like"/>
    <property type="match status" value="1"/>
</dbReference>
<feature type="transmembrane region" description="Helical" evidence="7">
    <location>
        <begin position="254"/>
        <end position="279"/>
    </location>
</feature>
<evidence type="ECO:0000256" key="5">
    <source>
        <dbReference type="ARBA" id="ARBA00022989"/>
    </source>
</evidence>
<dbReference type="GO" id="GO:0043190">
    <property type="term" value="C:ATP-binding cassette (ABC) transporter complex"/>
    <property type="evidence" value="ECO:0007669"/>
    <property type="project" value="InterPro"/>
</dbReference>
<dbReference type="RefSeq" id="WP_184542518.1">
    <property type="nucleotide sequence ID" value="NZ_JACHMP010000001.1"/>
</dbReference>
<proteinExistence type="inferred from homology"/>
<dbReference type="NCBIfam" id="TIGR01726">
    <property type="entry name" value="HEQRo_perm_3TM"/>
    <property type="match status" value="1"/>
</dbReference>
<keyword evidence="6 7" id="KW-0472">Membrane</keyword>
<keyword evidence="3" id="KW-1003">Cell membrane</keyword>
<protein>
    <submittedName>
        <fullName evidence="9">Glutamate transport system permease protein</fullName>
    </submittedName>
</protein>
<dbReference type="Pfam" id="PF00528">
    <property type="entry name" value="BPD_transp_1"/>
    <property type="match status" value="1"/>
</dbReference>
<evidence type="ECO:0000256" key="1">
    <source>
        <dbReference type="ARBA" id="ARBA00004651"/>
    </source>
</evidence>
<dbReference type="GO" id="GO:0006865">
    <property type="term" value="P:amino acid transport"/>
    <property type="evidence" value="ECO:0007669"/>
    <property type="project" value="TreeGrafter"/>
</dbReference>
<evidence type="ECO:0000256" key="2">
    <source>
        <dbReference type="ARBA" id="ARBA00022448"/>
    </source>
</evidence>
<dbReference type="GO" id="GO:0022857">
    <property type="term" value="F:transmembrane transporter activity"/>
    <property type="evidence" value="ECO:0007669"/>
    <property type="project" value="InterPro"/>
</dbReference>
<comment type="similarity">
    <text evidence="7">Belongs to the binding-protein-dependent transport system permease family.</text>
</comment>
<dbReference type="InterPro" id="IPR010065">
    <property type="entry name" value="AA_ABC_transptr_permease_3TM"/>
</dbReference>
<dbReference type="CDD" id="cd06261">
    <property type="entry name" value="TM_PBP2"/>
    <property type="match status" value="1"/>
</dbReference>
<feature type="domain" description="ABC transmembrane type-1" evidence="8">
    <location>
        <begin position="86"/>
        <end position="276"/>
    </location>
</feature>
<feature type="transmembrane region" description="Helical" evidence="7">
    <location>
        <begin position="200"/>
        <end position="225"/>
    </location>
</feature>
<comment type="subcellular location">
    <subcellularLocation>
        <location evidence="1 7">Cell membrane</location>
        <topology evidence="1 7">Multi-pass membrane protein</topology>
    </subcellularLocation>
</comment>
<dbReference type="InterPro" id="IPR000515">
    <property type="entry name" value="MetI-like"/>
</dbReference>
<dbReference type="Gene3D" id="1.10.3720.10">
    <property type="entry name" value="MetI-like"/>
    <property type="match status" value="1"/>
</dbReference>
<keyword evidence="2 7" id="KW-0813">Transport</keyword>
<dbReference type="PROSITE" id="PS50928">
    <property type="entry name" value="ABC_TM1"/>
    <property type="match status" value="1"/>
</dbReference>
<evidence type="ECO:0000313" key="9">
    <source>
        <dbReference type="EMBL" id="MBB5818764.1"/>
    </source>
</evidence>
<sequence>MTAVTGERRPARRRVQGSDPMNVLYDVPGPRARIRNNVLTVLVILAVLFAVYVMVTKLGEKKQLDPALWTPFLRGDVWVNLIVPGLLNTLAAAAVASLIAVPFGFVFGIARLSEHAVIRLAAGAVVEFFRAIPLLIMIFAVMFGGSAIFGLTVTPFTAVVVGLVLYNGSVLAEIVRAGILAVPRGQGEAALAIGLRKSQVMWMILLPQAVTAMMPAIVAQLVVLLKDTALGFIVSFEDLLNAGARVLPSNFNNIIPSVIVIAIVYIIINLAVGAVAVWLERRSRRSRKTAAQPIARPGSPSAVEAIAQPIVHPDSSDAVEGHPKRPTM</sequence>
<feature type="transmembrane region" description="Helical" evidence="7">
    <location>
        <begin position="78"/>
        <end position="107"/>
    </location>
</feature>
<dbReference type="EMBL" id="JACHMP010000001">
    <property type="protein sequence ID" value="MBB5818764.1"/>
    <property type="molecule type" value="Genomic_DNA"/>
</dbReference>
<evidence type="ECO:0000256" key="6">
    <source>
        <dbReference type="ARBA" id="ARBA00023136"/>
    </source>
</evidence>
<comment type="caution">
    <text evidence="9">The sequence shown here is derived from an EMBL/GenBank/DDBJ whole genome shotgun (WGS) entry which is preliminary data.</text>
</comment>
<feature type="transmembrane region" description="Helical" evidence="7">
    <location>
        <begin position="128"/>
        <end position="150"/>
    </location>
</feature>
<keyword evidence="10" id="KW-1185">Reference proteome</keyword>
<organism evidence="9 10">
    <name type="scientific">Streptosporangium becharense</name>
    <dbReference type="NCBI Taxonomy" id="1816182"/>
    <lineage>
        <taxon>Bacteria</taxon>
        <taxon>Bacillati</taxon>
        <taxon>Actinomycetota</taxon>
        <taxon>Actinomycetes</taxon>
        <taxon>Streptosporangiales</taxon>
        <taxon>Streptosporangiaceae</taxon>
        <taxon>Streptosporangium</taxon>
    </lineage>
</organism>
<evidence type="ECO:0000256" key="4">
    <source>
        <dbReference type="ARBA" id="ARBA00022692"/>
    </source>
</evidence>
<keyword evidence="4 7" id="KW-0812">Transmembrane</keyword>